<dbReference type="InterPro" id="IPR004360">
    <property type="entry name" value="Glyas_Fos-R_dOase_dom"/>
</dbReference>
<gene>
    <name evidence="3" type="ORF">J6I44_06230</name>
</gene>
<evidence type="ECO:0000313" key="4">
    <source>
        <dbReference type="Proteomes" id="UP001207918"/>
    </source>
</evidence>
<accession>A0ABT3PKK9</accession>
<evidence type="ECO:0000256" key="1">
    <source>
        <dbReference type="SAM" id="SignalP"/>
    </source>
</evidence>
<dbReference type="Proteomes" id="UP001207918">
    <property type="component" value="Unassembled WGS sequence"/>
</dbReference>
<dbReference type="SUPFAM" id="SSF54593">
    <property type="entry name" value="Glyoxalase/Bleomycin resistance protein/Dihydroxybiphenyl dioxygenase"/>
    <property type="match status" value="1"/>
</dbReference>
<feature type="chain" id="PRO_5046232406" evidence="1">
    <location>
        <begin position="18"/>
        <end position="148"/>
    </location>
</feature>
<dbReference type="PROSITE" id="PS51819">
    <property type="entry name" value="VOC"/>
    <property type="match status" value="1"/>
</dbReference>
<dbReference type="Gene3D" id="3.10.180.10">
    <property type="entry name" value="2,3-Dihydroxybiphenyl 1,2-Dioxygenase, domain 1"/>
    <property type="match status" value="1"/>
</dbReference>
<protein>
    <submittedName>
        <fullName evidence="3">VOC family protein</fullName>
    </submittedName>
</protein>
<dbReference type="InterPro" id="IPR029068">
    <property type="entry name" value="Glyas_Bleomycin-R_OHBP_Dase"/>
</dbReference>
<keyword evidence="4" id="KW-1185">Reference proteome</keyword>
<evidence type="ECO:0000313" key="3">
    <source>
        <dbReference type="EMBL" id="MCW9706442.1"/>
    </source>
</evidence>
<dbReference type="Pfam" id="PF00903">
    <property type="entry name" value="Glyoxalase"/>
    <property type="match status" value="1"/>
</dbReference>
<keyword evidence="1" id="KW-0732">Signal</keyword>
<name>A0ABT3PKK9_9BACT</name>
<reference evidence="3 4" key="1">
    <citation type="submission" date="2021-03" db="EMBL/GenBank/DDBJ databases">
        <title>Aliifodinibius sp. nov., a new bacterium isolated from saline soil.</title>
        <authorList>
            <person name="Galisteo C."/>
            <person name="De La Haba R."/>
            <person name="Sanchez-Porro C."/>
            <person name="Ventosa A."/>
        </authorList>
    </citation>
    <scope>NUCLEOTIDE SEQUENCE [LARGE SCALE GENOMIC DNA]</scope>
    <source>
        <strain evidence="3 4">1BSP15-2V2</strain>
    </source>
</reference>
<evidence type="ECO:0000259" key="2">
    <source>
        <dbReference type="PROSITE" id="PS51819"/>
    </source>
</evidence>
<feature type="domain" description="VOC" evidence="2">
    <location>
        <begin position="22"/>
        <end position="143"/>
    </location>
</feature>
<dbReference type="RefSeq" id="WP_265765148.1">
    <property type="nucleotide sequence ID" value="NZ_JAGGJA010000003.1"/>
</dbReference>
<organism evidence="3 4">
    <name type="scientific">Fodinibius salsisoli</name>
    <dbReference type="NCBI Taxonomy" id="2820877"/>
    <lineage>
        <taxon>Bacteria</taxon>
        <taxon>Pseudomonadati</taxon>
        <taxon>Balneolota</taxon>
        <taxon>Balneolia</taxon>
        <taxon>Balneolales</taxon>
        <taxon>Balneolaceae</taxon>
        <taxon>Fodinibius</taxon>
    </lineage>
</organism>
<comment type="caution">
    <text evidence="3">The sequence shown here is derived from an EMBL/GenBank/DDBJ whole genome shotgun (WGS) entry which is preliminary data.</text>
</comment>
<sequence>MFSLLLLSSSMLLVSLAASKLTFDHYSITVSDLQTSASFYKNIMSLPEIENKTEKEYIRWFSMGQNMELHLIEGDTDEISMIQRIHLALKSNDLDGLMERLDDNDIYYASAYGKPNTFNVRPDGIRQIYFQDPDGYWLEVNDVKAPEK</sequence>
<dbReference type="EMBL" id="JAGGJA010000003">
    <property type="protein sequence ID" value="MCW9706442.1"/>
    <property type="molecule type" value="Genomic_DNA"/>
</dbReference>
<dbReference type="InterPro" id="IPR037523">
    <property type="entry name" value="VOC_core"/>
</dbReference>
<feature type="signal peptide" evidence="1">
    <location>
        <begin position="1"/>
        <end position="17"/>
    </location>
</feature>
<proteinExistence type="predicted"/>